<protein>
    <submittedName>
        <fullName evidence="2">Uncharacterized protein</fullName>
    </submittedName>
</protein>
<dbReference type="EMBL" id="PKPP01003435">
    <property type="protein sequence ID" value="PWA69455.1"/>
    <property type="molecule type" value="Genomic_DNA"/>
</dbReference>
<sequence>MSSASDVEGNVNSSIISGEFETRESSAPGFETRGNNSMLGNDRGLNQDPYVNGHLPSYTDIRPRGNSVATVTRVLGTTEYGSGPGFDDIGPKNTSEPGLGSHTTTYNKPPEHSANLHENTSATANTTTPMTSVDPHDYVGISLVGKKFKVVNPDAYYVEKNEN</sequence>
<organism evidence="2 3">
    <name type="scientific">Artemisia annua</name>
    <name type="common">Sweet wormwood</name>
    <dbReference type="NCBI Taxonomy" id="35608"/>
    <lineage>
        <taxon>Eukaryota</taxon>
        <taxon>Viridiplantae</taxon>
        <taxon>Streptophyta</taxon>
        <taxon>Embryophyta</taxon>
        <taxon>Tracheophyta</taxon>
        <taxon>Spermatophyta</taxon>
        <taxon>Magnoliopsida</taxon>
        <taxon>eudicotyledons</taxon>
        <taxon>Gunneridae</taxon>
        <taxon>Pentapetalae</taxon>
        <taxon>asterids</taxon>
        <taxon>campanulids</taxon>
        <taxon>Asterales</taxon>
        <taxon>Asteraceae</taxon>
        <taxon>Asteroideae</taxon>
        <taxon>Anthemideae</taxon>
        <taxon>Artemisiinae</taxon>
        <taxon>Artemisia</taxon>
    </lineage>
</organism>
<dbReference type="Proteomes" id="UP000245207">
    <property type="component" value="Unassembled WGS sequence"/>
</dbReference>
<feature type="compositionally biased region" description="Low complexity" evidence="1">
    <location>
        <begin position="119"/>
        <end position="132"/>
    </location>
</feature>
<dbReference type="OrthoDB" id="1728909at2759"/>
<feature type="compositionally biased region" description="Polar residues" evidence="1">
    <location>
        <begin position="1"/>
        <end position="16"/>
    </location>
</feature>
<evidence type="ECO:0000313" key="3">
    <source>
        <dbReference type="Proteomes" id="UP000245207"/>
    </source>
</evidence>
<comment type="caution">
    <text evidence="2">The sequence shown here is derived from an EMBL/GenBank/DDBJ whole genome shotgun (WGS) entry which is preliminary data.</text>
</comment>
<feature type="region of interest" description="Disordered" evidence="1">
    <location>
        <begin position="1"/>
        <end position="64"/>
    </location>
</feature>
<reference evidence="2 3" key="1">
    <citation type="journal article" date="2018" name="Mol. Plant">
        <title>The genome of Artemisia annua provides insight into the evolution of Asteraceae family and artemisinin biosynthesis.</title>
        <authorList>
            <person name="Shen Q."/>
            <person name="Zhang L."/>
            <person name="Liao Z."/>
            <person name="Wang S."/>
            <person name="Yan T."/>
            <person name="Shi P."/>
            <person name="Liu M."/>
            <person name="Fu X."/>
            <person name="Pan Q."/>
            <person name="Wang Y."/>
            <person name="Lv Z."/>
            <person name="Lu X."/>
            <person name="Zhang F."/>
            <person name="Jiang W."/>
            <person name="Ma Y."/>
            <person name="Chen M."/>
            <person name="Hao X."/>
            <person name="Li L."/>
            <person name="Tang Y."/>
            <person name="Lv G."/>
            <person name="Zhou Y."/>
            <person name="Sun X."/>
            <person name="Brodelius P.E."/>
            <person name="Rose J.K.C."/>
            <person name="Tang K."/>
        </authorList>
    </citation>
    <scope>NUCLEOTIDE SEQUENCE [LARGE SCALE GENOMIC DNA]</scope>
    <source>
        <strain evidence="3">cv. Huhao1</strain>
        <tissue evidence="2">Leaf</tissue>
    </source>
</reference>
<dbReference type="AlphaFoldDB" id="A0A2U1N7G1"/>
<evidence type="ECO:0000256" key="1">
    <source>
        <dbReference type="SAM" id="MobiDB-lite"/>
    </source>
</evidence>
<feature type="compositionally biased region" description="Polar residues" evidence="1">
    <location>
        <begin position="92"/>
        <end position="107"/>
    </location>
</feature>
<keyword evidence="3" id="KW-1185">Reference proteome</keyword>
<evidence type="ECO:0000313" key="2">
    <source>
        <dbReference type="EMBL" id="PWA69455.1"/>
    </source>
</evidence>
<feature type="region of interest" description="Disordered" evidence="1">
    <location>
        <begin position="78"/>
        <end position="133"/>
    </location>
</feature>
<proteinExistence type="predicted"/>
<accession>A0A2U1N7G1</accession>
<name>A0A2U1N7G1_ARTAN</name>
<gene>
    <name evidence="2" type="ORF">CTI12_AA297790</name>
</gene>